<dbReference type="InterPro" id="IPR020904">
    <property type="entry name" value="Sc_DH/Rdtase_CS"/>
</dbReference>
<name>A0A2N5C8J5_9BURK</name>
<organism evidence="3 4">
    <name type="scientific">Cupriavidus pauculus</name>
    <dbReference type="NCBI Taxonomy" id="82633"/>
    <lineage>
        <taxon>Bacteria</taxon>
        <taxon>Pseudomonadati</taxon>
        <taxon>Pseudomonadota</taxon>
        <taxon>Betaproteobacteria</taxon>
        <taxon>Burkholderiales</taxon>
        <taxon>Burkholderiaceae</taxon>
        <taxon>Cupriavidus</taxon>
    </lineage>
</organism>
<dbReference type="PROSITE" id="PS00061">
    <property type="entry name" value="ADH_SHORT"/>
    <property type="match status" value="1"/>
</dbReference>
<dbReference type="RefSeq" id="WP_101683546.1">
    <property type="nucleotide sequence ID" value="NZ_PJRP01000011.1"/>
</dbReference>
<sequence length="262" mass="27757">MASTPRFSPVFPDLEGKVALVTGAFSGLGRHFALTLAKAGCRVALAGRRVAEGEYLRDEILAMGGISCVVQLDVCDPDSVSGAFFKTEQALGVVEIVVNSAGIATTGPALETTEQDWQRVIDTNLSGAWRVAQYAAQQMREANRPGSIINIASILGLRVAQQVPAYTAAKAGLIHLTQSLALEWARHGIRVNALAPGYFATDINRAFFETDSGQAMVRRIPQRRLGQPSQLDGALLLLASAASDYVTGVVLPVDGGHLVSTL</sequence>
<dbReference type="GO" id="GO:0016616">
    <property type="term" value="F:oxidoreductase activity, acting on the CH-OH group of donors, NAD or NADP as acceptor"/>
    <property type="evidence" value="ECO:0007669"/>
    <property type="project" value="TreeGrafter"/>
</dbReference>
<comment type="similarity">
    <text evidence="1">Belongs to the short-chain dehydrogenases/reductases (SDR) family.</text>
</comment>
<evidence type="ECO:0000259" key="2">
    <source>
        <dbReference type="SMART" id="SM00822"/>
    </source>
</evidence>
<dbReference type="SUPFAM" id="SSF51735">
    <property type="entry name" value="NAD(P)-binding Rossmann-fold domains"/>
    <property type="match status" value="1"/>
</dbReference>
<dbReference type="Pfam" id="PF13561">
    <property type="entry name" value="adh_short_C2"/>
    <property type="match status" value="1"/>
</dbReference>
<accession>A0A2N5C8J5</accession>
<dbReference type="InterPro" id="IPR057326">
    <property type="entry name" value="KR_dom"/>
</dbReference>
<dbReference type="SMART" id="SM00822">
    <property type="entry name" value="PKS_KR"/>
    <property type="match status" value="1"/>
</dbReference>
<protein>
    <submittedName>
        <fullName evidence="3">2-deoxy-D-gluconate 3-dehydrogenase</fullName>
    </submittedName>
</protein>
<dbReference type="OrthoDB" id="9803333at2"/>
<evidence type="ECO:0000313" key="3">
    <source>
        <dbReference type="EMBL" id="PLP98532.1"/>
    </source>
</evidence>
<gene>
    <name evidence="3" type="ORF">CYJ10_21890</name>
</gene>
<dbReference type="PRINTS" id="PR00080">
    <property type="entry name" value="SDRFAMILY"/>
</dbReference>
<evidence type="ECO:0000256" key="1">
    <source>
        <dbReference type="ARBA" id="ARBA00006484"/>
    </source>
</evidence>
<dbReference type="EMBL" id="PJRP01000011">
    <property type="protein sequence ID" value="PLP98532.1"/>
    <property type="molecule type" value="Genomic_DNA"/>
</dbReference>
<dbReference type="PANTHER" id="PTHR42760">
    <property type="entry name" value="SHORT-CHAIN DEHYDROGENASES/REDUCTASES FAMILY MEMBER"/>
    <property type="match status" value="1"/>
</dbReference>
<dbReference type="FunFam" id="3.40.50.720:FF:000084">
    <property type="entry name" value="Short-chain dehydrogenase reductase"/>
    <property type="match status" value="1"/>
</dbReference>
<dbReference type="GO" id="GO:0030497">
    <property type="term" value="P:fatty acid elongation"/>
    <property type="evidence" value="ECO:0007669"/>
    <property type="project" value="TreeGrafter"/>
</dbReference>
<dbReference type="PRINTS" id="PR00081">
    <property type="entry name" value="GDHRDH"/>
</dbReference>
<feature type="domain" description="Ketoreductase" evidence="2">
    <location>
        <begin position="17"/>
        <end position="197"/>
    </location>
</feature>
<dbReference type="InterPro" id="IPR002347">
    <property type="entry name" value="SDR_fam"/>
</dbReference>
<reference evidence="3 4" key="1">
    <citation type="submission" date="2017-12" db="EMBL/GenBank/DDBJ databases">
        <title>Genome sequence of the active heterotrophic nitrifier-denitrifier, Cupriavidus pauculus UM1.</title>
        <authorList>
            <person name="Putonti C."/>
            <person name="Castignetti D."/>
        </authorList>
    </citation>
    <scope>NUCLEOTIDE SEQUENCE [LARGE SCALE GENOMIC DNA]</scope>
    <source>
        <strain evidence="3 4">UM1</strain>
    </source>
</reference>
<proteinExistence type="inferred from homology"/>
<dbReference type="Proteomes" id="UP000234341">
    <property type="component" value="Unassembled WGS sequence"/>
</dbReference>
<dbReference type="Gene3D" id="3.40.50.720">
    <property type="entry name" value="NAD(P)-binding Rossmann-like Domain"/>
    <property type="match status" value="1"/>
</dbReference>
<comment type="caution">
    <text evidence="3">The sequence shown here is derived from an EMBL/GenBank/DDBJ whole genome shotgun (WGS) entry which is preliminary data.</text>
</comment>
<dbReference type="AlphaFoldDB" id="A0A2N5C8J5"/>
<dbReference type="InterPro" id="IPR036291">
    <property type="entry name" value="NAD(P)-bd_dom_sf"/>
</dbReference>
<dbReference type="PANTHER" id="PTHR42760:SF135">
    <property type="entry name" value="BLL7886 PROTEIN"/>
    <property type="match status" value="1"/>
</dbReference>
<evidence type="ECO:0000313" key="4">
    <source>
        <dbReference type="Proteomes" id="UP000234341"/>
    </source>
</evidence>